<evidence type="ECO:0000313" key="2">
    <source>
        <dbReference type="EMBL" id="QNR24370.1"/>
    </source>
</evidence>
<accession>A0A7H0VF72</accession>
<name>A0A7H0VF72_9FLAO</name>
<dbReference type="PANTHER" id="PTHR46825:SF9">
    <property type="entry name" value="BETA-LACTAMASE-RELATED DOMAIN-CONTAINING PROTEIN"/>
    <property type="match status" value="1"/>
</dbReference>
<dbReference type="Gene3D" id="3.40.710.10">
    <property type="entry name" value="DD-peptidase/beta-lactamase superfamily"/>
    <property type="match status" value="1"/>
</dbReference>
<evidence type="ECO:0000313" key="3">
    <source>
        <dbReference type="Proteomes" id="UP000516305"/>
    </source>
</evidence>
<dbReference type="InterPro" id="IPR012338">
    <property type="entry name" value="Beta-lactam/transpept-like"/>
</dbReference>
<keyword evidence="3" id="KW-1185">Reference proteome</keyword>
<proteinExistence type="predicted"/>
<dbReference type="SUPFAM" id="SSF56601">
    <property type="entry name" value="beta-lactamase/transpeptidase-like"/>
    <property type="match status" value="1"/>
</dbReference>
<protein>
    <submittedName>
        <fullName evidence="2">Beta-lactamase family protein</fullName>
    </submittedName>
</protein>
<gene>
    <name evidence="2" type="ORF">H4K34_00605</name>
</gene>
<dbReference type="EMBL" id="CP060139">
    <property type="protein sequence ID" value="QNR24370.1"/>
    <property type="molecule type" value="Genomic_DNA"/>
</dbReference>
<feature type="domain" description="Beta-lactamase-related" evidence="1">
    <location>
        <begin position="42"/>
        <end position="346"/>
    </location>
</feature>
<dbReference type="InterPro" id="IPR050491">
    <property type="entry name" value="AmpC-like"/>
</dbReference>
<dbReference type="RefSeq" id="WP_210758897.1">
    <property type="nucleotide sequence ID" value="NZ_CP060139.1"/>
</dbReference>
<reference evidence="2 3" key="1">
    <citation type="submission" date="2020-08" db="EMBL/GenBank/DDBJ databases">
        <title>Croceimicrobium hydrocarbonivorans gen. nov., sp. nov., a novel marine bacterium isolated from a bacterial consortium that degrades polyethylene terephthalate.</title>
        <authorList>
            <person name="Liu R."/>
        </authorList>
    </citation>
    <scope>NUCLEOTIDE SEQUENCE [LARGE SCALE GENOMIC DNA]</scope>
    <source>
        <strain evidence="2 3">A20-9</strain>
    </source>
</reference>
<dbReference type="PANTHER" id="PTHR46825">
    <property type="entry name" value="D-ALANYL-D-ALANINE-CARBOXYPEPTIDASE/ENDOPEPTIDASE AMPH"/>
    <property type="match status" value="1"/>
</dbReference>
<evidence type="ECO:0000259" key="1">
    <source>
        <dbReference type="Pfam" id="PF00144"/>
    </source>
</evidence>
<dbReference type="InterPro" id="IPR001466">
    <property type="entry name" value="Beta-lactam-related"/>
</dbReference>
<dbReference type="Proteomes" id="UP000516305">
    <property type="component" value="Chromosome"/>
</dbReference>
<dbReference type="AlphaFoldDB" id="A0A7H0VF72"/>
<dbReference type="Pfam" id="PF00144">
    <property type="entry name" value="Beta-lactamase"/>
    <property type="match status" value="1"/>
</dbReference>
<organism evidence="2 3">
    <name type="scientific">Croceimicrobium hydrocarbonivorans</name>
    <dbReference type="NCBI Taxonomy" id="2761580"/>
    <lineage>
        <taxon>Bacteria</taxon>
        <taxon>Pseudomonadati</taxon>
        <taxon>Bacteroidota</taxon>
        <taxon>Flavobacteriia</taxon>
        <taxon>Flavobacteriales</taxon>
        <taxon>Owenweeksiaceae</taxon>
        <taxon>Croceimicrobium</taxon>
    </lineage>
</organism>
<dbReference type="KEGG" id="chyd:H4K34_00605"/>
<sequence>MSFQKILLLITGIGLALCPTIPDEEPYFSGQIFLKSQLLEQPIYLAQGIANRDHSVSVDSNTVFDIASVNKSFIANLVLQAVAEGRWDLNTELNSLLALYGFDARFKPGITLHLMLCHRSGLGDYDDLPEDYHQDEFRPFKRLHFNNDEYLSFLAQVKQAEAGQDFHYSNFAYHILPILLEAEYGLSFQEILHQKIAKPLGMKVAYAPSSHREIIPHLAVGYRMENGQFRANDYIDLSLGRRIFCRAQELMLWLESGGGRSLLPDSLAALVMQNHLQDITSDKSYGYGWVYYPKGAHYEMGDLDLDPSYFIHGGSTEGFQSLAISVNDGESNLVLLANNGDGKALFERAKSILKNLYEKD</sequence>